<dbReference type="PANTHER" id="PTHR34846:SF10">
    <property type="entry name" value="CYTOPLASMIC PROTEIN"/>
    <property type="match status" value="1"/>
</dbReference>
<protein>
    <recommendedName>
        <fullName evidence="2">Carboxymuconolactone decarboxylase-like domain-containing protein</fullName>
    </recommendedName>
</protein>
<dbReference type="PANTHER" id="PTHR34846">
    <property type="entry name" value="4-CARBOXYMUCONOLACTONE DECARBOXYLASE FAMILY PROTEIN (AFU_ORTHOLOGUE AFUA_6G11590)"/>
    <property type="match status" value="1"/>
</dbReference>
<gene>
    <name evidence="3" type="ORF">YM304_40020</name>
</gene>
<proteinExistence type="predicted"/>
<feature type="domain" description="Carboxymuconolactone decarboxylase-like" evidence="2">
    <location>
        <begin position="40"/>
        <end position="120"/>
    </location>
</feature>
<dbReference type="Pfam" id="PF02627">
    <property type="entry name" value="CMD"/>
    <property type="match status" value="1"/>
</dbReference>
<dbReference type="SUPFAM" id="SSF69118">
    <property type="entry name" value="AhpD-like"/>
    <property type="match status" value="1"/>
</dbReference>
<dbReference type="KEGG" id="aym:YM304_40020"/>
<keyword evidence="4" id="KW-1185">Reference proteome</keyword>
<evidence type="ECO:0000259" key="2">
    <source>
        <dbReference type="Pfam" id="PF02627"/>
    </source>
</evidence>
<dbReference type="InterPro" id="IPR003779">
    <property type="entry name" value="CMD-like"/>
</dbReference>
<dbReference type="InterPro" id="IPR029032">
    <property type="entry name" value="AhpD-like"/>
</dbReference>
<evidence type="ECO:0000256" key="1">
    <source>
        <dbReference type="SAM" id="MobiDB-lite"/>
    </source>
</evidence>
<evidence type="ECO:0000313" key="4">
    <source>
        <dbReference type="Proteomes" id="UP000011863"/>
    </source>
</evidence>
<dbReference type="Gene3D" id="1.20.1290.10">
    <property type="entry name" value="AhpD-like"/>
    <property type="match status" value="1"/>
</dbReference>
<name>A0A6C7EK36_ILUCY</name>
<sequence length="199" mass="22417">MTRLSSIDPQDWDPELKDAIHPENRTPLENGLMRYFAHRPDLAKGLMSFSGSLKRNRTLSPRLVELVRLRVAFHNQCRSCMAIRYDDALQDGLTEDAVCSLEKPYEAPDLSEAEKAAIRFGELFATNHLDIDDELFERLHEHFSEGEILELAFNAALFVGIGRLGAVLHMVEELPDAFRSDDVAPAAVSPWGNESIVVR</sequence>
<feature type="compositionally biased region" description="Basic and acidic residues" evidence="1">
    <location>
        <begin position="14"/>
        <end position="25"/>
    </location>
</feature>
<dbReference type="EMBL" id="AP012057">
    <property type="protein sequence ID" value="BAN04316.1"/>
    <property type="molecule type" value="Genomic_DNA"/>
</dbReference>
<organism evidence="3 4">
    <name type="scientific">Ilumatobacter coccineus (strain NBRC 103263 / KCTC 29153 / YM16-304)</name>
    <dbReference type="NCBI Taxonomy" id="1313172"/>
    <lineage>
        <taxon>Bacteria</taxon>
        <taxon>Bacillati</taxon>
        <taxon>Actinomycetota</taxon>
        <taxon>Acidimicrobiia</taxon>
        <taxon>Acidimicrobiales</taxon>
        <taxon>Ilumatobacteraceae</taxon>
        <taxon>Ilumatobacter</taxon>
    </lineage>
</organism>
<feature type="region of interest" description="Disordered" evidence="1">
    <location>
        <begin position="1"/>
        <end position="25"/>
    </location>
</feature>
<dbReference type="AlphaFoldDB" id="A0A6C7EK36"/>
<accession>A0A6C7EK36</accession>
<dbReference type="GO" id="GO:0051920">
    <property type="term" value="F:peroxiredoxin activity"/>
    <property type="evidence" value="ECO:0007669"/>
    <property type="project" value="InterPro"/>
</dbReference>
<dbReference type="OrthoDB" id="4704294at2"/>
<reference evidence="3 4" key="1">
    <citation type="journal article" date="2013" name="Int. J. Syst. Evol. Microbiol.">
        <title>Ilumatobacter nonamiense sp. nov. and Ilumatobacter coccineum sp. nov., isolated from seashore sand.</title>
        <authorList>
            <person name="Matsumoto A."/>
            <person name="Kasai H."/>
            <person name="Matsuo Y."/>
            <person name="Shizuri Y."/>
            <person name="Ichikawa N."/>
            <person name="Fujita N."/>
            <person name="Omura S."/>
            <person name="Takahashi Y."/>
        </authorList>
    </citation>
    <scope>NUCLEOTIDE SEQUENCE [LARGE SCALE GENOMIC DNA]</scope>
    <source>
        <strain evidence="4">NBRC 103263 / KCTC 29153 / YM16-304</strain>
    </source>
</reference>
<dbReference type="Proteomes" id="UP000011863">
    <property type="component" value="Chromosome"/>
</dbReference>
<dbReference type="RefSeq" id="WP_015443563.1">
    <property type="nucleotide sequence ID" value="NC_020520.1"/>
</dbReference>
<evidence type="ECO:0000313" key="3">
    <source>
        <dbReference type="EMBL" id="BAN04316.1"/>
    </source>
</evidence>